<evidence type="ECO:0000256" key="1">
    <source>
        <dbReference type="ARBA" id="ARBA00003618"/>
    </source>
</evidence>
<evidence type="ECO:0000256" key="2">
    <source>
        <dbReference type="ARBA" id="ARBA00009441"/>
    </source>
</evidence>
<dbReference type="PIRSF" id="PIRSF003128">
    <property type="entry name" value="RecN"/>
    <property type="match status" value="1"/>
</dbReference>
<evidence type="ECO:0000256" key="5">
    <source>
        <dbReference type="ARBA" id="ARBA00022763"/>
    </source>
</evidence>
<evidence type="ECO:0000313" key="12">
    <source>
        <dbReference type="Proteomes" id="UP001499933"/>
    </source>
</evidence>
<accession>A0ABN2QAF3</accession>
<name>A0ABN2QAF3_9MICO</name>
<keyword evidence="12" id="KW-1185">Reference proteome</keyword>
<comment type="similarity">
    <text evidence="2 9">Belongs to the RecN family.</text>
</comment>
<proteinExistence type="inferred from homology"/>
<evidence type="ECO:0000313" key="11">
    <source>
        <dbReference type="EMBL" id="GAA1948326.1"/>
    </source>
</evidence>
<sequence>MIEEMRLRDLGVIAEATLHIGRGFTAITGETGAGKTMVVTGLGLLLGQRADSGAVRSGASQASVDGVWIVPEDGPVADRVREAGGSVEPLGDGTAELFVGRSVSSEGRGRATVGGRSAPAGVLADLADELVVVHGQSDQLRLRSAVAQRDALDRFGGEEVHAARESYRAAYEHWRAIERELTGLTADRDARAAEAAQLRTWIADIEQAAPQPGEDAELAVRAERLANAEELRLAAAAAHEALSGDGEEPDAGSLLAEARRVLERAHDPALAELAVQAAELGYRTADLAASLAGYLADLDETGPHELAAVEERRSVLTGLIRTHGSLDDAIALLDTGSSRLAELDDDGDRIQRLTRDQDAAASALDEAAAALTAARTAAAGRLGIAVTTELRALAMPDARLSVAVGSGAETASGRDDVAILLSPHQGAEPRPVARGASGGELSRVMLAIEVVIAAADPVPTFVFDEVDAGIGGAAAIEVGRRLARLAEASQVIAVTHLAQVAAFANNHLSVVKASNGSVTASDVRRLEGADREAEMARLLSGLTDSAAALTHARELLSLGGSVV</sequence>
<keyword evidence="4" id="KW-0547">Nucleotide-binding</keyword>
<keyword evidence="6" id="KW-0067">ATP-binding</keyword>
<dbReference type="RefSeq" id="WP_344092426.1">
    <property type="nucleotide sequence ID" value="NZ_BAAAOG010000001.1"/>
</dbReference>
<dbReference type="EMBL" id="BAAAOG010000001">
    <property type="protein sequence ID" value="GAA1948326.1"/>
    <property type="molecule type" value="Genomic_DNA"/>
</dbReference>
<dbReference type="PANTHER" id="PTHR11059:SF0">
    <property type="entry name" value="DNA REPAIR PROTEIN RECN"/>
    <property type="match status" value="1"/>
</dbReference>
<evidence type="ECO:0000256" key="7">
    <source>
        <dbReference type="ARBA" id="ARBA00023204"/>
    </source>
</evidence>
<dbReference type="InterPro" id="IPR004604">
    <property type="entry name" value="DNA_recomb/repair_RecN"/>
</dbReference>
<evidence type="ECO:0000256" key="9">
    <source>
        <dbReference type="PIRNR" id="PIRNR003128"/>
    </source>
</evidence>
<protein>
    <recommendedName>
        <fullName evidence="3 9">DNA repair protein RecN</fullName>
    </recommendedName>
    <alternativeName>
        <fullName evidence="8 9">Recombination protein N</fullName>
    </alternativeName>
</protein>
<dbReference type="Gene3D" id="3.40.50.300">
    <property type="entry name" value="P-loop containing nucleotide triphosphate hydrolases"/>
    <property type="match status" value="2"/>
</dbReference>
<evidence type="ECO:0000256" key="3">
    <source>
        <dbReference type="ARBA" id="ARBA00021315"/>
    </source>
</evidence>
<keyword evidence="5 9" id="KW-0227">DNA damage</keyword>
<dbReference type="NCBIfam" id="TIGR00634">
    <property type="entry name" value="recN"/>
    <property type="match status" value="1"/>
</dbReference>
<dbReference type="Pfam" id="PF02463">
    <property type="entry name" value="SMC_N"/>
    <property type="match status" value="1"/>
</dbReference>
<dbReference type="InterPro" id="IPR003395">
    <property type="entry name" value="RecF/RecN/SMC_N"/>
</dbReference>
<feature type="domain" description="RecF/RecN/SMC N-terminal" evidence="10">
    <location>
        <begin position="13"/>
        <end position="516"/>
    </location>
</feature>
<dbReference type="InterPro" id="IPR027417">
    <property type="entry name" value="P-loop_NTPase"/>
</dbReference>
<dbReference type="CDD" id="cd03241">
    <property type="entry name" value="ABC_RecN"/>
    <property type="match status" value="1"/>
</dbReference>
<comment type="function">
    <text evidence="1 9">May be involved in recombinational repair of damaged DNA.</text>
</comment>
<reference evidence="11 12" key="1">
    <citation type="journal article" date="2019" name="Int. J. Syst. Evol. Microbiol.">
        <title>The Global Catalogue of Microorganisms (GCM) 10K type strain sequencing project: providing services to taxonomists for standard genome sequencing and annotation.</title>
        <authorList>
            <consortium name="The Broad Institute Genomics Platform"/>
            <consortium name="The Broad Institute Genome Sequencing Center for Infectious Disease"/>
            <person name="Wu L."/>
            <person name="Ma J."/>
        </authorList>
    </citation>
    <scope>NUCLEOTIDE SEQUENCE [LARGE SCALE GENOMIC DNA]</scope>
    <source>
        <strain evidence="11 12">JCM 14901</strain>
    </source>
</reference>
<dbReference type="Proteomes" id="UP001499933">
    <property type="component" value="Unassembled WGS sequence"/>
</dbReference>
<evidence type="ECO:0000256" key="4">
    <source>
        <dbReference type="ARBA" id="ARBA00022741"/>
    </source>
</evidence>
<dbReference type="PANTHER" id="PTHR11059">
    <property type="entry name" value="DNA REPAIR PROTEIN RECN"/>
    <property type="match status" value="1"/>
</dbReference>
<keyword evidence="7 9" id="KW-0234">DNA repair</keyword>
<gene>
    <name evidence="11" type="primary">recN</name>
    <name evidence="11" type="ORF">GCM10009776_07920</name>
</gene>
<organism evidence="11 12">
    <name type="scientific">Microbacterium deminutum</name>
    <dbReference type="NCBI Taxonomy" id="344164"/>
    <lineage>
        <taxon>Bacteria</taxon>
        <taxon>Bacillati</taxon>
        <taxon>Actinomycetota</taxon>
        <taxon>Actinomycetes</taxon>
        <taxon>Micrococcales</taxon>
        <taxon>Microbacteriaceae</taxon>
        <taxon>Microbacterium</taxon>
    </lineage>
</organism>
<evidence type="ECO:0000256" key="8">
    <source>
        <dbReference type="ARBA" id="ARBA00033408"/>
    </source>
</evidence>
<comment type="caution">
    <text evidence="11">The sequence shown here is derived from an EMBL/GenBank/DDBJ whole genome shotgun (WGS) entry which is preliminary data.</text>
</comment>
<evidence type="ECO:0000256" key="6">
    <source>
        <dbReference type="ARBA" id="ARBA00022840"/>
    </source>
</evidence>
<evidence type="ECO:0000259" key="10">
    <source>
        <dbReference type="Pfam" id="PF02463"/>
    </source>
</evidence>
<dbReference type="SUPFAM" id="SSF52540">
    <property type="entry name" value="P-loop containing nucleoside triphosphate hydrolases"/>
    <property type="match status" value="2"/>
</dbReference>